<gene>
    <name evidence="2" type="ORF">DF037_38755</name>
</gene>
<comment type="caution">
    <text evidence="2">The sequence shown here is derived from an EMBL/GenBank/DDBJ whole genome shotgun (WGS) entry which is preliminary data.</text>
</comment>
<reference evidence="2 3" key="1">
    <citation type="submission" date="2018-08" db="EMBL/GenBank/DDBJ databases">
        <title>Comparative analysis of Burkholderia isolates from Puerto Rico.</title>
        <authorList>
            <person name="Hall C."/>
            <person name="Sahl J."/>
            <person name="Wagner D."/>
        </authorList>
    </citation>
    <scope>NUCLEOTIDE SEQUENCE [LARGE SCALE GENOMIC DNA]</scope>
    <source>
        <strain evidence="2 3">Bp9001</strain>
    </source>
</reference>
<dbReference type="RefSeq" id="WP_124474603.1">
    <property type="nucleotide sequence ID" value="NZ_CABVQJ010000017.1"/>
</dbReference>
<keyword evidence="1" id="KW-0732">Signal</keyword>
<dbReference type="Proteomes" id="UP000269271">
    <property type="component" value="Unassembled WGS sequence"/>
</dbReference>
<evidence type="ECO:0000313" key="3">
    <source>
        <dbReference type="Proteomes" id="UP000269271"/>
    </source>
</evidence>
<name>A0A3N8NUN6_9BURK</name>
<evidence type="ECO:0000313" key="2">
    <source>
        <dbReference type="EMBL" id="RQT13580.1"/>
    </source>
</evidence>
<feature type="chain" id="PRO_5018224492" description="Lipoprotein" evidence="1">
    <location>
        <begin position="21"/>
        <end position="145"/>
    </location>
</feature>
<accession>A0A3N8NUN6</accession>
<dbReference type="AlphaFoldDB" id="A0A3N8NUN6"/>
<dbReference type="EMBL" id="QTQX01000046">
    <property type="protein sequence ID" value="RQT13580.1"/>
    <property type="molecule type" value="Genomic_DNA"/>
</dbReference>
<organism evidence="2 3">
    <name type="scientific">Burkholderia contaminans</name>
    <dbReference type="NCBI Taxonomy" id="488447"/>
    <lineage>
        <taxon>Bacteria</taxon>
        <taxon>Pseudomonadati</taxon>
        <taxon>Pseudomonadota</taxon>
        <taxon>Betaproteobacteria</taxon>
        <taxon>Burkholderiales</taxon>
        <taxon>Burkholderiaceae</taxon>
        <taxon>Burkholderia</taxon>
        <taxon>Burkholderia cepacia complex</taxon>
    </lineage>
</organism>
<proteinExistence type="predicted"/>
<sequence>MVIRIAVLMFALALSHSVAAGTLSDRVSPGGAVPAVVPESVEIVRNGAWSADISGDETADMCRTFVLRHADVSAFFKRADRVTERAYSHDLDAARCYAEGEARLAGGGAAKWRIDQARRGFISMHDGRTIYLYCPKCRADVFAPN</sequence>
<feature type="signal peptide" evidence="1">
    <location>
        <begin position="1"/>
        <end position="20"/>
    </location>
</feature>
<evidence type="ECO:0008006" key="4">
    <source>
        <dbReference type="Google" id="ProtNLM"/>
    </source>
</evidence>
<evidence type="ECO:0000256" key="1">
    <source>
        <dbReference type="SAM" id="SignalP"/>
    </source>
</evidence>
<protein>
    <recommendedName>
        <fullName evidence="4">Lipoprotein</fullName>
    </recommendedName>
</protein>